<sequence length="182" mass="20494">TMTHLEKWRVPAETHSLDLSPMGNDEQTMIEITLILGAIMLLSMVKKPTKPLFGQLTLTGELALDWVKNPTEIIASKIWFCSVAALSEWNVPEWAKEKGIVALIFPVSEWENPLFVTQKSILKVLEFNCATWESKGAKCSLIGSKLSGQKTCIEFGENCPTFKFSKPDDARQFDPYLVEIEE</sequence>
<name>X1G1V3_9ZZZZ</name>
<evidence type="ECO:0000313" key="1">
    <source>
        <dbReference type="EMBL" id="GAH35549.1"/>
    </source>
</evidence>
<organism evidence="1">
    <name type="scientific">marine sediment metagenome</name>
    <dbReference type="NCBI Taxonomy" id="412755"/>
    <lineage>
        <taxon>unclassified sequences</taxon>
        <taxon>metagenomes</taxon>
        <taxon>ecological metagenomes</taxon>
    </lineage>
</organism>
<gene>
    <name evidence="1" type="ORF">S03H2_15742</name>
</gene>
<feature type="non-terminal residue" evidence="1">
    <location>
        <position position="1"/>
    </location>
</feature>
<accession>X1G1V3</accession>
<dbReference type="EMBL" id="BARU01008010">
    <property type="protein sequence ID" value="GAH35549.1"/>
    <property type="molecule type" value="Genomic_DNA"/>
</dbReference>
<dbReference type="AlphaFoldDB" id="X1G1V3"/>
<reference evidence="1" key="1">
    <citation type="journal article" date="2014" name="Front. Microbiol.">
        <title>High frequency of phylogenetically diverse reductive dehalogenase-homologous genes in deep subseafloor sedimentary metagenomes.</title>
        <authorList>
            <person name="Kawai M."/>
            <person name="Futagami T."/>
            <person name="Toyoda A."/>
            <person name="Takaki Y."/>
            <person name="Nishi S."/>
            <person name="Hori S."/>
            <person name="Arai W."/>
            <person name="Tsubouchi T."/>
            <person name="Morono Y."/>
            <person name="Uchiyama I."/>
            <person name="Ito T."/>
            <person name="Fujiyama A."/>
            <person name="Inagaki F."/>
            <person name="Takami H."/>
        </authorList>
    </citation>
    <scope>NUCLEOTIDE SEQUENCE</scope>
    <source>
        <strain evidence="1">Expedition CK06-06</strain>
    </source>
</reference>
<proteinExistence type="predicted"/>
<comment type="caution">
    <text evidence="1">The sequence shown here is derived from an EMBL/GenBank/DDBJ whole genome shotgun (WGS) entry which is preliminary data.</text>
</comment>
<protein>
    <submittedName>
        <fullName evidence="1">Uncharacterized protein</fullName>
    </submittedName>
</protein>